<organism evidence="1">
    <name type="scientific">uncultured Caudovirales phage</name>
    <dbReference type="NCBI Taxonomy" id="2100421"/>
    <lineage>
        <taxon>Viruses</taxon>
        <taxon>Duplodnaviria</taxon>
        <taxon>Heunggongvirae</taxon>
        <taxon>Uroviricota</taxon>
        <taxon>Caudoviricetes</taxon>
        <taxon>Peduoviridae</taxon>
        <taxon>Maltschvirus</taxon>
        <taxon>Maltschvirus maltsch</taxon>
    </lineage>
</organism>
<protein>
    <submittedName>
        <fullName evidence="1">Uncharacterized protein</fullName>
    </submittedName>
</protein>
<dbReference type="EMBL" id="LR796421">
    <property type="protein sequence ID" value="CAB4143290.1"/>
    <property type="molecule type" value="Genomic_DNA"/>
</dbReference>
<sequence>MKSKTVERLMNETPEHIKQQVSDYADRIMKVGAEAEKAWEGCDGCNDSDKAMWINGYIRGVFRINQIKKEQIIDAIFFGMQKGLNVNKVPETDNDWVNNYYNETFGGNNE</sequence>
<gene>
    <name evidence="1" type="ORF">UFOVP450_102</name>
</gene>
<name>A0A6J5ME05_9CAUD</name>
<evidence type="ECO:0000313" key="1">
    <source>
        <dbReference type="EMBL" id="CAB4143290.1"/>
    </source>
</evidence>
<proteinExistence type="predicted"/>
<accession>A0A6J5ME05</accession>
<reference evidence="1" key="1">
    <citation type="submission" date="2020-04" db="EMBL/GenBank/DDBJ databases">
        <authorList>
            <person name="Chiriac C."/>
            <person name="Salcher M."/>
            <person name="Ghai R."/>
            <person name="Kavagutti S V."/>
        </authorList>
    </citation>
    <scope>NUCLEOTIDE SEQUENCE</scope>
</reference>